<reference evidence="1 2" key="1">
    <citation type="journal article" date="2019" name="Genome Biol. Evol.">
        <title>Day and night: Metabolic profiles and evolutionary relationships of six axenic non-marine cyanobacteria.</title>
        <authorList>
            <person name="Will S.E."/>
            <person name="Henke P."/>
            <person name="Boedeker C."/>
            <person name="Huang S."/>
            <person name="Brinkmann H."/>
            <person name="Rohde M."/>
            <person name="Jarek M."/>
            <person name="Friedl T."/>
            <person name="Seufert S."/>
            <person name="Schumacher M."/>
            <person name="Overmann J."/>
            <person name="Neumann-Schaal M."/>
            <person name="Petersen J."/>
        </authorList>
    </citation>
    <scope>NUCLEOTIDE SEQUENCE [LARGE SCALE GENOMIC DNA]</scope>
    <source>
        <strain evidence="1 2">PCC 6912</strain>
    </source>
</reference>
<dbReference type="AlphaFoldDB" id="A0A433NFH9"/>
<evidence type="ECO:0000313" key="2">
    <source>
        <dbReference type="Proteomes" id="UP000268857"/>
    </source>
</evidence>
<evidence type="ECO:0008006" key="3">
    <source>
        <dbReference type="Google" id="ProtNLM"/>
    </source>
</evidence>
<organism evidence="1 2">
    <name type="scientific">Chlorogloeopsis fritschii PCC 6912</name>
    <dbReference type="NCBI Taxonomy" id="211165"/>
    <lineage>
        <taxon>Bacteria</taxon>
        <taxon>Bacillati</taxon>
        <taxon>Cyanobacteriota</taxon>
        <taxon>Cyanophyceae</taxon>
        <taxon>Nostocales</taxon>
        <taxon>Chlorogloeopsidaceae</taxon>
        <taxon>Chlorogloeopsis</taxon>
    </lineage>
</organism>
<protein>
    <recommendedName>
        <fullName evidence="3">Tetracyclin repressor-like C-terminal domain-containing protein</fullName>
    </recommendedName>
</protein>
<dbReference type="EMBL" id="RSCJ01000010">
    <property type="protein sequence ID" value="RUR80912.1"/>
    <property type="molecule type" value="Genomic_DNA"/>
</dbReference>
<name>A0A433NFH9_CHLFR</name>
<proteinExistence type="predicted"/>
<sequence>MCFRLIELAENAAASNTRELAANLLLLIDGAFARRRLFGRVAEVSLEKVAATLIDAYWSA</sequence>
<evidence type="ECO:0000313" key="1">
    <source>
        <dbReference type="EMBL" id="RUR80912.1"/>
    </source>
</evidence>
<comment type="caution">
    <text evidence="1">The sequence shown here is derived from an EMBL/GenBank/DDBJ whole genome shotgun (WGS) entry which is preliminary data.</text>
</comment>
<dbReference type="OrthoDB" id="116240at2"/>
<accession>A0A433NFH9</accession>
<dbReference type="Gene3D" id="1.10.357.10">
    <property type="entry name" value="Tetracycline Repressor, domain 2"/>
    <property type="match status" value="1"/>
</dbReference>
<gene>
    <name evidence="1" type="ORF">PCC6912_29340</name>
</gene>
<dbReference type="Proteomes" id="UP000268857">
    <property type="component" value="Unassembled WGS sequence"/>
</dbReference>
<dbReference type="RefSeq" id="WP_016876232.1">
    <property type="nucleotide sequence ID" value="NZ_AJLN01000069.1"/>
</dbReference>
<keyword evidence="2" id="KW-1185">Reference proteome</keyword>